<evidence type="ECO:0000259" key="1">
    <source>
        <dbReference type="Pfam" id="PF05686"/>
    </source>
</evidence>
<gene>
    <name evidence="2" type="ORF">F3Y22_tig00110793pilonHSYRG00041</name>
</gene>
<dbReference type="PANTHER" id="PTHR12203:SF85">
    <property type="entry name" value="GLYCOSYLTRANSFERASE FAMILY 90 PROTEIN"/>
    <property type="match status" value="1"/>
</dbReference>
<sequence>MLTISIVIGLTALRDFSRPLFVSQPIIRGTPFGQAIFISVSYGVHRERIEYPLNCSDVVGFARTCSDNYQSVFESEELNTEACPDYFRWIHEDLKQWNTSGITKDMIERGIPSANDRLVIINGSAYVEKYKPSFQTRDVVTIWGILQLLRLYPGKVPDLDLLFYTGDNTVIMKRDYNGPNAIPPPLFHYCREAAALDIEFPDWTFCSINIVFRREKLEWIRVQS</sequence>
<accession>A0A6A2ZSB7</accession>
<dbReference type="Pfam" id="PF05686">
    <property type="entry name" value="Glyco_transf_90"/>
    <property type="match status" value="1"/>
</dbReference>
<feature type="domain" description="Glycosyl transferase CAP10" evidence="1">
    <location>
        <begin position="80"/>
        <end position="211"/>
    </location>
</feature>
<keyword evidence="3" id="KW-1185">Reference proteome</keyword>
<comment type="caution">
    <text evidence="2">The sequence shown here is derived from an EMBL/GenBank/DDBJ whole genome shotgun (WGS) entry which is preliminary data.</text>
</comment>
<name>A0A6A2ZSB7_HIBSY</name>
<proteinExistence type="predicted"/>
<dbReference type="OrthoDB" id="202415at2759"/>
<reference evidence="2" key="1">
    <citation type="submission" date="2019-09" db="EMBL/GenBank/DDBJ databases">
        <title>Draft genome information of white flower Hibiscus syriacus.</title>
        <authorList>
            <person name="Kim Y.-M."/>
        </authorList>
    </citation>
    <scope>NUCLEOTIDE SEQUENCE [LARGE SCALE GENOMIC DNA]</scope>
    <source>
        <strain evidence="2">YM2019G1</strain>
    </source>
</reference>
<evidence type="ECO:0000313" key="3">
    <source>
        <dbReference type="Proteomes" id="UP000436088"/>
    </source>
</evidence>
<dbReference type="Proteomes" id="UP000436088">
    <property type="component" value="Unassembled WGS sequence"/>
</dbReference>
<protein>
    <submittedName>
        <fullName evidence="2">Downstream target of A 2</fullName>
    </submittedName>
</protein>
<dbReference type="EMBL" id="VEPZ02001113">
    <property type="protein sequence ID" value="KAE8693805.1"/>
    <property type="molecule type" value="Genomic_DNA"/>
</dbReference>
<dbReference type="PANTHER" id="PTHR12203">
    <property type="entry name" value="KDEL LYS-ASP-GLU-LEU CONTAINING - RELATED"/>
    <property type="match status" value="1"/>
</dbReference>
<dbReference type="InterPro" id="IPR051091">
    <property type="entry name" value="O-Glucosyltr/Glycosyltrsf_90"/>
</dbReference>
<organism evidence="2 3">
    <name type="scientific">Hibiscus syriacus</name>
    <name type="common">Rose of Sharon</name>
    <dbReference type="NCBI Taxonomy" id="106335"/>
    <lineage>
        <taxon>Eukaryota</taxon>
        <taxon>Viridiplantae</taxon>
        <taxon>Streptophyta</taxon>
        <taxon>Embryophyta</taxon>
        <taxon>Tracheophyta</taxon>
        <taxon>Spermatophyta</taxon>
        <taxon>Magnoliopsida</taxon>
        <taxon>eudicotyledons</taxon>
        <taxon>Gunneridae</taxon>
        <taxon>Pentapetalae</taxon>
        <taxon>rosids</taxon>
        <taxon>malvids</taxon>
        <taxon>Malvales</taxon>
        <taxon>Malvaceae</taxon>
        <taxon>Malvoideae</taxon>
        <taxon>Hibiscus</taxon>
    </lineage>
</organism>
<evidence type="ECO:0000313" key="2">
    <source>
        <dbReference type="EMBL" id="KAE8693805.1"/>
    </source>
</evidence>
<dbReference type="InterPro" id="IPR006598">
    <property type="entry name" value="CAP10"/>
</dbReference>
<dbReference type="AlphaFoldDB" id="A0A6A2ZSB7"/>